<gene>
    <name evidence="4" type="ORF">DILT_LOCUS1802</name>
</gene>
<protein>
    <recommendedName>
        <fullName evidence="3">Glycoside hydrolase 35 catalytic domain-containing protein</fullName>
    </recommendedName>
</protein>
<dbReference type="InterPro" id="IPR031330">
    <property type="entry name" value="Gly_Hdrlase_35_cat"/>
</dbReference>
<evidence type="ECO:0000256" key="2">
    <source>
        <dbReference type="SAM" id="Phobius"/>
    </source>
</evidence>
<proteinExistence type="inferred from homology"/>
<evidence type="ECO:0000313" key="5">
    <source>
        <dbReference type="Proteomes" id="UP000281553"/>
    </source>
</evidence>
<reference evidence="4 5" key="1">
    <citation type="submission" date="2018-11" db="EMBL/GenBank/DDBJ databases">
        <authorList>
            <consortium name="Pathogen Informatics"/>
        </authorList>
    </citation>
    <scope>NUCLEOTIDE SEQUENCE [LARGE SCALE GENOMIC DNA]</scope>
</reference>
<dbReference type="InterPro" id="IPR017853">
    <property type="entry name" value="GH"/>
</dbReference>
<dbReference type="AlphaFoldDB" id="A0A3P6QKW2"/>
<keyword evidence="2" id="KW-1133">Transmembrane helix</keyword>
<name>A0A3P6QKW2_DIBLA</name>
<feature type="transmembrane region" description="Helical" evidence="2">
    <location>
        <begin position="31"/>
        <end position="57"/>
    </location>
</feature>
<accession>A0A3P6QKW2</accession>
<dbReference type="SUPFAM" id="SSF51445">
    <property type="entry name" value="(Trans)glycosidases"/>
    <property type="match status" value="1"/>
</dbReference>
<dbReference type="InterPro" id="IPR001944">
    <property type="entry name" value="Glycoside_Hdrlase_35"/>
</dbReference>
<comment type="similarity">
    <text evidence="1">Belongs to the glycosyl hydrolase 35 family.</text>
</comment>
<dbReference type="PANTHER" id="PTHR23421">
    <property type="entry name" value="BETA-GALACTOSIDASE RELATED"/>
    <property type="match status" value="1"/>
</dbReference>
<dbReference type="EMBL" id="UYRU01014991">
    <property type="protein sequence ID" value="VDK50692.1"/>
    <property type="molecule type" value="Genomic_DNA"/>
</dbReference>
<dbReference type="PRINTS" id="PR00742">
    <property type="entry name" value="GLHYDRLASE35"/>
</dbReference>
<dbReference type="OrthoDB" id="1657402at2759"/>
<dbReference type="Pfam" id="PF01301">
    <property type="entry name" value="Glyco_hydro_35"/>
    <property type="match status" value="1"/>
</dbReference>
<evidence type="ECO:0000259" key="3">
    <source>
        <dbReference type="Pfam" id="PF01301"/>
    </source>
</evidence>
<dbReference type="GO" id="GO:0005975">
    <property type="term" value="P:carbohydrate metabolic process"/>
    <property type="evidence" value="ECO:0007669"/>
    <property type="project" value="InterPro"/>
</dbReference>
<feature type="domain" description="Glycoside hydrolase 35 catalytic" evidence="3">
    <location>
        <begin position="70"/>
        <end position="112"/>
    </location>
</feature>
<keyword evidence="2" id="KW-0472">Membrane</keyword>
<sequence>MKEELLYSPKISKEKELEFIRQTDPRLRVILLVRLLLLVGFILVLLVLFGCPFLWLFTSRSFSIDTKNGTFLKDGAPFRYVSGSLHYFRIPQIYWMDRLLKAKAAGLNVIQM</sequence>
<dbReference type="Gene3D" id="3.20.20.80">
    <property type="entry name" value="Glycosidases"/>
    <property type="match status" value="1"/>
</dbReference>
<organism evidence="4 5">
    <name type="scientific">Dibothriocephalus latus</name>
    <name type="common">Fish tapeworm</name>
    <name type="synonym">Diphyllobothrium latum</name>
    <dbReference type="NCBI Taxonomy" id="60516"/>
    <lineage>
        <taxon>Eukaryota</taxon>
        <taxon>Metazoa</taxon>
        <taxon>Spiralia</taxon>
        <taxon>Lophotrochozoa</taxon>
        <taxon>Platyhelminthes</taxon>
        <taxon>Cestoda</taxon>
        <taxon>Eucestoda</taxon>
        <taxon>Diphyllobothriidea</taxon>
        <taxon>Diphyllobothriidae</taxon>
        <taxon>Dibothriocephalus</taxon>
    </lineage>
</organism>
<keyword evidence="2" id="KW-0812">Transmembrane</keyword>
<dbReference type="GO" id="GO:0004553">
    <property type="term" value="F:hydrolase activity, hydrolyzing O-glycosyl compounds"/>
    <property type="evidence" value="ECO:0007669"/>
    <property type="project" value="InterPro"/>
</dbReference>
<evidence type="ECO:0000313" key="4">
    <source>
        <dbReference type="EMBL" id="VDK50692.1"/>
    </source>
</evidence>
<keyword evidence="5" id="KW-1185">Reference proteome</keyword>
<dbReference type="Proteomes" id="UP000281553">
    <property type="component" value="Unassembled WGS sequence"/>
</dbReference>
<evidence type="ECO:0000256" key="1">
    <source>
        <dbReference type="ARBA" id="ARBA00009809"/>
    </source>
</evidence>